<feature type="transmembrane region" description="Helical" evidence="15">
    <location>
        <begin position="1283"/>
        <end position="1305"/>
    </location>
</feature>
<dbReference type="InterPro" id="IPR011682">
    <property type="entry name" value="Glyco_hydro_38_C"/>
</dbReference>
<evidence type="ECO:0000259" key="16">
    <source>
        <dbReference type="SMART" id="SM00872"/>
    </source>
</evidence>
<reference evidence="17" key="1">
    <citation type="journal article" date="2012" name="PLoS Genet.">
        <title>Comparative analysis of the genomes of two field isolates of the rice blast fungus Magnaporthe oryzae.</title>
        <authorList>
            <person name="Xue M."/>
            <person name="Yang J."/>
            <person name="Li Z."/>
            <person name="Hu S."/>
            <person name="Yao N."/>
            <person name="Dean R.A."/>
            <person name="Zhao W."/>
            <person name="Shen M."/>
            <person name="Zhang H."/>
            <person name="Li C."/>
            <person name="Liu L."/>
            <person name="Cao L."/>
            <person name="Xu X."/>
            <person name="Xing Y."/>
            <person name="Hsiang T."/>
            <person name="Zhang Z."/>
            <person name="Xu J.R."/>
            <person name="Peng Y.L."/>
        </authorList>
    </citation>
    <scope>NUCLEOTIDE SEQUENCE</scope>
    <source>
        <strain evidence="17">Y34</strain>
    </source>
</reference>
<evidence type="ECO:0000256" key="2">
    <source>
        <dbReference type="ARBA" id="ARBA00004141"/>
    </source>
</evidence>
<dbReference type="FunFam" id="3.20.110.10:FF:000002">
    <property type="entry name" value="alpha-mannosidase 2C1 isoform X1"/>
    <property type="match status" value="1"/>
</dbReference>
<dbReference type="InterPro" id="IPR028995">
    <property type="entry name" value="Glyco_hydro_57/38_cen_sf"/>
</dbReference>
<gene>
    <name evidence="17" type="ORF">OOU_Y34scaffold00765g97</name>
</gene>
<dbReference type="SUPFAM" id="SSF88688">
    <property type="entry name" value="Families 57/38 glycoside transferase middle domain"/>
    <property type="match status" value="1"/>
</dbReference>
<evidence type="ECO:0000256" key="9">
    <source>
        <dbReference type="ARBA" id="ARBA00022989"/>
    </source>
</evidence>
<comment type="subcellular location">
    <subcellularLocation>
        <location evidence="2">Membrane</location>
        <topology evidence="2">Multi-pass membrane protein</topology>
    </subcellularLocation>
</comment>
<dbReference type="PRINTS" id="PR00176">
    <property type="entry name" value="NANEUSMPORT"/>
</dbReference>
<dbReference type="InterPro" id="IPR011013">
    <property type="entry name" value="Gal_mutarotase_sf_dom"/>
</dbReference>
<evidence type="ECO:0000256" key="14">
    <source>
        <dbReference type="SAM" id="MobiDB-lite"/>
    </source>
</evidence>
<dbReference type="SUPFAM" id="SSF88713">
    <property type="entry name" value="Glycoside hydrolase/deacetylase"/>
    <property type="match status" value="1"/>
</dbReference>
<comment type="similarity">
    <text evidence="3">Belongs to the glycosyl hydrolase 38 family.</text>
</comment>
<dbReference type="Pfam" id="PF01074">
    <property type="entry name" value="Glyco_hydro_38N"/>
    <property type="match status" value="1"/>
</dbReference>
<dbReference type="InterPro" id="IPR054723">
    <property type="entry name" value="Ams1-like_N"/>
</dbReference>
<feature type="transmembrane region" description="Helical" evidence="15">
    <location>
        <begin position="1546"/>
        <end position="1563"/>
    </location>
</feature>
<dbReference type="GO" id="GO:0006013">
    <property type="term" value="P:mannose metabolic process"/>
    <property type="evidence" value="ECO:0007669"/>
    <property type="project" value="InterPro"/>
</dbReference>
<dbReference type="PANTHER" id="PTHR46017:SF1">
    <property type="entry name" value="ALPHA-MANNOSIDASE 2C1"/>
    <property type="match status" value="1"/>
</dbReference>
<keyword evidence="9 15" id="KW-1133">Transmembrane helix</keyword>
<feature type="transmembrane region" description="Helical" evidence="15">
    <location>
        <begin position="1611"/>
        <end position="1628"/>
    </location>
</feature>
<organism evidence="17">
    <name type="scientific">Pyricularia oryzae (strain Y34)</name>
    <name type="common">Rice blast fungus</name>
    <name type="synonym">Magnaporthe oryzae</name>
    <dbReference type="NCBI Taxonomy" id="1143189"/>
    <lineage>
        <taxon>Eukaryota</taxon>
        <taxon>Fungi</taxon>
        <taxon>Dikarya</taxon>
        <taxon>Ascomycota</taxon>
        <taxon>Pezizomycotina</taxon>
        <taxon>Sordariomycetes</taxon>
        <taxon>Sordariomycetidae</taxon>
        <taxon>Magnaporthales</taxon>
        <taxon>Pyriculariaceae</taxon>
        <taxon>Pyricularia</taxon>
    </lineage>
</organism>
<protein>
    <recommendedName>
        <fullName evidence="13">Alpha-mannosidase</fullName>
        <ecNumber evidence="4">3.2.1.24</ecNumber>
    </recommendedName>
</protein>
<evidence type="ECO:0000256" key="4">
    <source>
        <dbReference type="ARBA" id="ARBA00012752"/>
    </source>
</evidence>
<dbReference type="EC" id="3.2.1.24" evidence="4"/>
<dbReference type="InterPro" id="IPR000602">
    <property type="entry name" value="Glyco_hydro_38_N"/>
</dbReference>
<dbReference type="Pfam" id="PF22907">
    <property type="entry name" value="Ams1-like_1st"/>
    <property type="match status" value="1"/>
</dbReference>
<dbReference type="InterPro" id="IPR037094">
    <property type="entry name" value="Glyco_hydro_38_cen_sf"/>
</dbReference>
<dbReference type="CDD" id="cd11554">
    <property type="entry name" value="SLC6sbd_u2"/>
    <property type="match status" value="1"/>
</dbReference>
<keyword evidence="8" id="KW-0378">Hydrolase</keyword>
<dbReference type="FunFam" id="2.70.98.30:FF:000001">
    <property type="entry name" value="alpha-mannosidase 2C1 isoform X2"/>
    <property type="match status" value="1"/>
</dbReference>
<dbReference type="FunFam" id="1.20.1270.50:FF:000004">
    <property type="entry name" value="alpha-mannosidase 2C1 isoform X1"/>
    <property type="match status" value="1"/>
</dbReference>
<evidence type="ECO:0000256" key="3">
    <source>
        <dbReference type="ARBA" id="ARBA00009792"/>
    </source>
</evidence>
<comment type="catalytic activity">
    <reaction evidence="1">
        <text>Hydrolysis of terminal, non-reducing alpha-D-mannose residues in alpha-D-mannosides.</text>
        <dbReference type="EC" id="3.2.1.24"/>
    </reaction>
</comment>
<dbReference type="GO" id="GO:0000329">
    <property type="term" value="C:fungal-type vacuole membrane"/>
    <property type="evidence" value="ECO:0007669"/>
    <property type="project" value="TreeGrafter"/>
</dbReference>
<keyword evidence="6 15" id="KW-0812">Transmembrane</keyword>
<feature type="region of interest" description="Disordered" evidence="14">
    <location>
        <begin position="1853"/>
        <end position="1923"/>
    </location>
</feature>
<comment type="function">
    <text evidence="12">Degrades free oligosaccharides in the vacuole.</text>
</comment>
<dbReference type="InterPro" id="IPR015341">
    <property type="entry name" value="Glyco_hydro_38_cen"/>
</dbReference>
<evidence type="ECO:0000256" key="5">
    <source>
        <dbReference type="ARBA" id="ARBA00022448"/>
    </source>
</evidence>
<dbReference type="Pfam" id="PF09261">
    <property type="entry name" value="Alpha-mann_mid"/>
    <property type="match status" value="1"/>
</dbReference>
<feature type="transmembrane region" description="Helical" evidence="15">
    <location>
        <begin position="1635"/>
        <end position="1654"/>
    </location>
</feature>
<dbReference type="Gene3D" id="2.70.98.30">
    <property type="entry name" value="Golgi alpha-mannosidase II, domain 4"/>
    <property type="match status" value="1"/>
</dbReference>
<feature type="transmembrane region" description="Helical" evidence="15">
    <location>
        <begin position="1326"/>
        <end position="1353"/>
    </location>
</feature>
<feature type="transmembrane region" description="Helical" evidence="15">
    <location>
        <begin position="1476"/>
        <end position="1502"/>
    </location>
</feature>
<feature type="compositionally biased region" description="Basic and acidic residues" evidence="14">
    <location>
        <begin position="1866"/>
        <end position="1884"/>
    </location>
</feature>
<dbReference type="GO" id="GO:0004559">
    <property type="term" value="F:alpha-mannosidase activity"/>
    <property type="evidence" value="ECO:0007669"/>
    <property type="project" value="UniProtKB-EC"/>
</dbReference>
<keyword evidence="7" id="KW-0479">Metal-binding</keyword>
<dbReference type="GO" id="GO:0030246">
    <property type="term" value="F:carbohydrate binding"/>
    <property type="evidence" value="ECO:0007669"/>
    <property type="project" value="InterPro"/>
</dbReference>
<dbReference type="Gene3D" id="1.20.1270.50">
    <property type="entry name" value="Glycoside hydrolase family 38, central domain"/>
    <property type="match status" value="1"/>
</dbReference>
<evidence type="ECO:0000256" key="1">
    <source>
        <dbReference type="ARBA" id="ARBA00000365"/>
    </source>
</evidence>
<dbReference type="EMBL" id="JH793246">
    <property type="protein sequence ID" value="ELQ34551.1"/>
    <property type="molecule type" value="Genomic_DNA"/>
</dbReference>
<evidence type="ECO:0000256" key="15">
    <source>
        <dbReference type="SAM" id="Phobius"/>
    </source>
</evidence>
<feature type="transmembrane region" description="Helical" evidence="15">
    <location>
        <begin position="1514"/>
        <end position="1540"/>
    </location>
</feature>
<evidence type="ECO:0000256" key="11">
    <source>
        <dbReference type="ARBA" id="ARBA00023295"/>
    </source>
</evidence>
<feature type="transmembrane region" description="Helical" evidence="15">
    <location>
        <begin position="1431"/>
        <end position="1448"/>
    </location>
</feature>
<evidence type="ECO:0000256" key="10">
    <source>
        <dbReference type="ARBA" id="ARBA00023136"/>
    </source>
</evidence>
<keyword evidence="5" id="KW-0813">Transport</keyword>
<feature type="transmembrane region" description="Helical" evidence="15">
    <location>
        <begin position="1806"/>
        <end position="1829"/>
    </location>
</feature>
<dbReference type="SMART" id="SM00872">
    <property type="entry name" value="Alpha-mann_mid"/>
    <property type="match status" value="1"/>
</dbReference>
<dbReference type="InterPro" id="IPR027291">
    <property type="entry name" value="Glyco_hydro_38_N_sf"/>
</dbReference>
<name>A0AA97NQQ6_PYRO3</name>
<evidence type="ECO:0000256" key="7">
    <source>
        <dbReference type="ARBA" id="ARBA00022723"/>
    </source>
</evidence>
<keyword evidence="10 15" id="KW-0472">Membrane</keyword>
<dbReference type="InterPro" id="IPR037272">
    <property type="entry name" value="SNS_sf"/>
</dbReference>
<dbReference type="PANTHER" id="PTHR46017">
    <property type="entry name" value="ALPHA-MANNOSIDASE 2C1"/>
    <property type="match status" value="1"/>
</dbReference>
<dbReference type="GO" id="GO:0009313">
    <property type="term" value="P:oligosaccharide catabolic process"/>
    <property type="evidence" value="ECO:0007669"/>
    <property type="project" value="TreeGrafter"/>
</dbReference>
<sequence>MVNSNGSRVPEMDSLPLVFGNIHKMCTGGHGGGHGDGASISRAYPLRADVPVGKRINHLYQKRLPNFSGPGQWEKFNLLAMLYDQKVSEPPHLSMSVWSAPGLTRPTFAEATSPSNEFRPTQIGESFGPSWSTHWFKVEITLPAEMQTAEQVELHWDCNNEGTVWTADGNPLQGLTGRKERVEWIIPDAFRDGAQHTIYIEMACNGMFGNGPGAPIFKNNPGGDSIQPPDPDKKFALATSELVSVYLDARRLLFDYSIISDAAMEFPENSWEQREALTVASQIIDTFKLGDKSSITAARKIAAGYLGPNVDSEAVYADSSRSPDVFAVGHCHIDTCWLWPWEETKRKVARSWSNQCDLMDRYPELNFACSQAQQFAWLKEMYPYVFERVKAKVASGQFHPIGGSWVEHDTNMPSGESLVRQFLYGQRFFESNFGARSTTSFLPDTFGQSPQIPQLCRQAGMDRFVTQKLCFNSVNDFPHTTFNWVSLDGSQVLCHMPPAKTYCANGTFAEIKRSVVEHRTLDKDRTSLILFGKGDGGGGPTWEQIERLRRLRGLSDTTGMLPRVHLGKTVDQFFDQLMPKAHTLPTWHGDLYFELHRGVYTTQANTKLKNRQAEFLLRDIELLAALASIESPESYKYPTKELREMWEGVLLCQFHDCLPGTAIKMCYDDSDKVYAKVFESATGLLQTIYATLGLSQEFDNSRLALNTLPWPRAELVKTKAGKDVVARGSGVLLSTEEFEESESQKAVTVKESSSGVFVLENEAFTVTVEKGCLTSLYDKRAKREVLAGKANQYAIYDDKPVYWQAWDVEVFHLETRQELPGNGTATTTIVEDGPHRVSVATDMKISDVSSINTTISLSASLPDEGYLPYVEFSAEVDWHENMKFLKVEFPVDIRHHEASYDTQYGVIRRPTHYNTSWDMAKFEVCSHKYADLSEHGYGVSILNDSKYGFSTAGNVMRLSLLRSPKAPDDTADMGKHSIRWAIMPHVGPLGPDTVRASFNFNNPLRVVGSGADSVLSKLSTQILTLTGDKNLVLDAVKRGEDDADISIGDLPARPQGQKSVIVRVFDSLGGRGVGTVRSLWNLAKVVKTNILEDDGDVVPLAEDGHVVNVILWGRVTGANLSVGNAAKSACPNLMPPRRKKSWVPQKDPIIHFAQPDFGWAHLIRTVGLAEQYAYPQKSPSHSASQASDAKPMRRCLAWAKKSPDHPLSHHFFVTNNMSDDNKANSFWRKAYRAFAPEAEKGDDGRDNWPSRTAFVLACMGGTVGLGNLLRFPSIAFQNNGLQWFIPYFMAVFLLAIPVVILEVAIGQAYRGGCLVAYDHISRRTKGLGLALVMNGYIVCNYFVPILAWVMIYFRHSFSNPLPWAEDSQDFFDNQVVQAVSGIPGEIVDGSVTSYTSYPEMGMVGEIVGWSAFTWFVVWLCMFSGVGMTGRVVYFTMGMPIVMIIILLGRGASMENAVEGIKLYVAEWHGDKLGRPAIWQAAASHIFFSIGAGMGYYTSYASYNQKFSNAVQDALIIACSNSAIEVSAGFAVFGIVGYLGIRPDSGEVLGTYNLAFITLPAAFVQMPGSNFWAVIFFITIMVLGFSSCFAMLESLVTLVMDTGISKRVSRVAVSTVIIIVSFLLSLMYCTHFGRDLLNAVDAWISDLSLVGIVALESVVSTTVYRFRDVTGQVGLPAFAIFNGGYALAFVLGLIIAHHVSPEAGAGAGFGIFIAALLLCVFMARTPSVPAPRFWGGNPLLNKLWWLAFYSGNQLRRDLNVTVAQGNNWAIPFFWAPVLKYISAPILLIVFSLGYPKFTSRMQDPLEILGFAISHCIIAVVLLGFLLPRWFDVFIPEQRRNEGILPYAPGVTLGTSPEDAARGATEAGVDRNIDGVDDMQESKPVDSGEVDGTRTPSDDLSDKRVDVDDRVQSDPKTKPVMNDVN</sequence>
<feature type="transmembrane region" description="Helical" evidence="15">
    <location>
        <begin position="1776"/>
        <end position="1794"/>
    </location>
</feature>
<evidence type="ECO:0000256" key="6">
    <source>
        <dbReference type="ARBA" id="ARBA00022692"/>
    </source>
</evidence>
<dbReference type="GO" id="GO:0046872">
    <property type="term" value="F:metal ion binding"/>
    <property type="evidence" value="ECO:0007669"/>
    <property type="project" value="UniProtKB-KW"/>
</dbReference>
<dbReference type="SUPFAM" id="SSF74650">
    <property type="entry name" value="Galactose mutarotase-like"/>
    <property type="match status" value="1"/>
</dbReference>
<evidence type="ECO:0000256" key="12">
    <source>
        <dbReference type="ARBA" id="ARBA00054985"/>
    </source>
</evidence>
<feature type="transmembrane region" description="Helical" evidence="15">
    <location>
        <begin position="1702"/>
        <end position="1722"/>
    </location>
</feature>
<dbReference type="InterPro" id="IPR000175">
    <property type="entry name" value="Na/ntran_symport"/>
</dbReference>
<dbReference type="Proteomes" id="UP000011086">
    <property type="component" value="Unassembled WGS sequence"/>
</dbReference>
<proteinExistence type="inferred from homology"/>
<dbReference type="PROSITE" id="PS50267">
    <property type="entry name" value="NA_NEUROTRAN_SYMP_3"/>
    <property type="match status" value="1"/>
</dbReference>
<evidence type="ECO:0000313" key="17">
    <source>
        <dbReference type="EMBL" id="ELQ34551.1"/>
    </source>
</evidence>
<feature type="compositionally biased region" description="Basic and acidic residues" evidence="14">
    <location>
        <begin position="1894"/>
        <end position="1915"/>
    </location>
</feature>
<feature type="transmembrane region" description="Helical" evidence="15">
    <location>
        <begin position="1406"/>
        <end position="1424"/>
    </location>
</feature>
<evidence type="ECO:0000256" key="13">
    <source>
        <dbReference type="ARBA" id="ARBA00071615"/>
    </source>
</evidence>
<keyword evidence="11" id="KW-0326">Glycosidase</keyword>
<feature type="domain" description="Glycoside hydrolase family 38 central" evidence="16">
    <location>
        <begin position="594"/>
        <end position="674"/>
    </location>
</feature>
<accession>A0AA97NQQ6</accession>
<evidence type="ECO:0000256" key="8">
    <source>
        <dbReference type="ARBA" id="ARBA00022801"/>
    </source>
</evidence>
<dbReference type="Gene3D" id="3.20.110.10">
    <property type="entry name" value="Glycoside hydrolase 38, N terminal domain"/>
    <property type="match status" value="1"/>
</dbReference>
<dbReference type="InterPro" id="IPR011330">
    <property type="entry name" value="Glyco_hydro/deAcase_b/a-brl"/>
</dbReference>
<dbReference type="SUPFAM" id="SSF161070">
    <property type="entry name" value="SNF-like"/>
    <property type="match status" value="1"/>
</dbReference>
<feature type="transmembrane region" description="Helical" evidence="15">
    <location>
        <begin position="1570"/>
        <end position="1591"/>
    </location>
</feature>
<feature type="transmembrane region" description="Helical" evidence="15">
    <location>
        <begin position="1674"/>
        <end position="1695"/>
    </location>
</feature>
<dbReference type="Pfam" id="PF00209">
    <property type="entry name" value="SNF"/>
    <property type="match status" value="1"/>
</dbReference>
<dbReference type="Pfam" id="PF07748">
    <property type="entry name" value="Glyco_hydro_38C"/>
    <property type="match status" value="1"/>
</dbReference>